<dbReference type="EMBL" id="MUXU01000012">
    <property type="protein sequence ID" value="OOR92661.1"/>
    <property type="molecule type" value="Genomic_DNA"/>
</dbReference>
<feature type="transmembrane region" description="Helical" evidence="1">
    <location>
        <begin position="57"/>
        <end position="78"/>
    </location>
</feature>
<reference evidence="2 4" key="1">
    <citation type="submission" date="2017-02" db="EMBL/GenBank/DDBJ databases">
        <title>Draft genome sequence of Moraxella caviae CCUG 355 type strain.</title>
        <authorList>
            <person name="Engstrom-Jakobsson H."/>
            <person name="Salva-Serra F."/>
            <person name="Thorell K."/>
            <person name="Gonzales-Siles L."/>
            <person name="Karlsson R."/>
            <person name="Boulund F."/>
            <person name="Engstrand L."/>
            <person name="Moore E."/>
        </authorList>
    </citation>
    <scope>NUCLEOTIDE SEQUENCE [LARGE SCALE GENOMIC DNA]</scope>
    <source>
        <strain evidence="2 4">CCUG 355</strain>
    </source>
</reference>
<dbReference type="Proteomes" id="UP000255279">
    <property type="component" value="Unassembled WGS sequence"/>
</dbReference>
<sequence>MWRALSRLFGALLPDRCVPDGIPKGAVLLLLAVVMATGLSAYRLGDGNAWQGWLHVFETWVLTLVLIPAFTALVSMPLKWRDPEFDVRMAYYLGVFVSLLFLLAKLRYWR</sequence>
<keyword evidence="1" id="KW-0472">Membrane</keyword>
<organism evidence="2 4">
    <name type="scientific">Moraxella caviae</name>
    <dbReference type="NCBI Taxonomy" id="34060"/>
    <lineage>
        <taxon>Bacteria</taxon>
        <taxon>Pseudomonadati</taxon>
        <taxon>Pseudomonadota</taxon>
        <taxon>Gammaproteobacteria</taxon>
        <taxon>Moraxellales</taxon>
        <taxon>Moraxellaceae</taxon>
        <taxon>Moraxella</taxon>
    </lineage>
</organism>
<dbReference type="STRING" id="34060.B0181_01530"/>
<evidence type="ECO:0000313" key="5">
    <source>
        <dbReference type="Proteomes" id="UP000255279"/>
    </source>
</evidence>
<evidence type="ECO:0000313" key="3">
    <source>
        <dbReference type="EMBL" id="STZ14418.1"/>
    </source>
</evidence>
<dbReference type="EMBL" id="UGQE01000004">
    <property type="protein sequence ID" value="STZ14418.1"/>
    <property type="molecule type" value="Genomic_DNA"/>
</dbReference>
<keyword evidence="1" id="KW-1133">Transmembrane helix</keyword>
<evidence type="ECO:0000313" key="4">
    <source>
        <dbReference type="Proteomes" id="UP000190435"/>
    </source>
</evidence>
<keyword evidence="4" id="KW-1185">Reference proteome</keyword>
<name>A0A1T0ABI4_9GAMM</name>
<proteinExistence type="predicted"/>
<dbReference type="RefSeq" id="WP_078275737.1">
    <property type="nucleotide sequence ID" value="NZ_CAACXO010000006.1"/>
</dbReference>
<dbReference type="Proteomes" id="UP000190435">
    <property type="component" value="Unassembled WGS sequence"/>
</dbReference>
<feature type="transmembrane region" description="Helical" evidence="1">
    <location>
        <begin position="90"/>
        <end position="108"/>
    </location>
</feature>
<evidence type="ECO:0000313" key="2">
    <source>
        <dbReference type="EMBL" id="OOR92661.1"/>
    </source>
</evidence>
<dbReference type="AlphaFoldDB" id="A0A1T0ABI4"/>
<reference evidence="3 5" key="2">
    <citation type="submission" date="2018-06" db="EMBL/GenBank/DDBJ databases">
        <authorList>
            <consortium name="Pathogen Informatics"/>
            <person name="Doyle S."/>
        </authorList>
    </citation>
    <scope>NUCLEOTIDE SEQUENCE [LARGE SCALE GENOMIC DNA]</scope>
    <source>
        <strain evidence="3 5">NCTC10293</strain>
    </source>
</reference>
<accession>A0A1T0ABI4</accession>
<gene>
    <name evidence="2" type="ORF">B0181_01530</name>
    <name evidence="3" type="ORF">NCTC10293_02012</name>
</gene>
<evidence type="ECO:0000256" key="1">
    <source>
        <dbReference type="SAM" id="Phobius"/>
    </source>
</evidence>
<keyword evidence="1" id="KW-0812">Transmembrane</keyword>
<feature type="transmembrane region" description="Helical" evidence="1">
    <location>
        <begin position="27"/>
        <end position="45"/>
    </location>
</feature>
<dbReference type="OrthoDB" id="6658280at2"/>
<protein>
    <submittedName>
        <fullName evidence="2">Uncharacterized protein</fullName>
    </submittedName>
</protein>